<keyword evidence="6 8" id="KW-1133">Transmembrane helix</keyword>
<reference evidence="9 10" key="1">
    <citation type="submission" date="2018-10" db="EMBL/GenBank/DDBJ databases">
        <title>Phylogenomics of Brevibacillus.</title>
        <authorList>
            <person name="Dunlap C."/>
        </authorList>
    </citation>
    <scope>NUCLEOTIDE SEQUENCE [LARGE SCALE GENOMIC DNA]</scope>
    <source>
        <strain evidence="9 10">JCM 15085</strain>
    </source>
</reference>
<evidence type="ECO:0000256" key="5">
    <source>
        <dbReference type="ARBA" id="ARBA00022692"/>
    </source>
</evidence>
<dbReference type="GO" id="GO:0016020">
    <property type="term" value="C:membrane"/>
    <property type="evidence" value="ECO:0007669"/>
    <property type="project" value="UniProtKB-SubCell"/>
</dbReference>
<evidence type="ECO:0000256" key="4">
    <source>
        <dbReference type="ARBA" id="ARBA00022544"/>
    </source>
</evidence>
<feature type="transmembrane region" description="Helical" evidence="8">
    <location>
        <begin position="272"/>
        <end position="293"/>
    </location>
</feature>
<dbReference type="Proteomes" id="UP000281915">
    <property type="component" value="Unassembled WGS sequence"/>
</dbReference>
<proteinExistence type="inferred from homology"/>
<dbReference type="Pfam" id="PF03845">
    <property type="entry name" value="Spore_permease"/>
    <property type="match status" value="1"/>
</dbReference>
<evidence type="ECO:0000256" key="6">
    <source>
        <dbReference type="ARBA" id="ARBA00022989"/>
    </source>
</evidence>
<feature type="transmembrane region" description="Helical" evidence="8">
    <location>
        <begin position="305"/>
        <end position="321"/>
    </location>
</feature>
<dbReference type="NCBIfam" id="TIGR00912">
    <property type="entry name" value="2A0309"/>
    <property type="match status" value="1"/>
</dbReference>
<feature type="transmembrane region" description="Helical" evidence="8">
    <location>
        <begin position="115"/>
        <end position="134"/>
    </location>
</feature>
<comment type="similarity">
    <text evidence="2">Belongs to the amino acid-polyamine-organocation (APC) superfamily. Spore germination protein (SGP) (TC 2.A.3.9) family.</text>
</comment>
<dbReference type="PIRSF" id="PIRSF006060">
    <property type="entry name" value="AA_transporter"/>
    <property type="match status" value="1"/>
</dbReference>
<comment type="caution">
    <text evidence="9">The sequence shown here is derived from an EMBL/GenBank/DDBJ whole genome shotgun (WGS) entry which is preliminary data.</text>
</comment>
<dbReference type="InterPro" id="IPR004761">
    <property type="entry name" value="Spore_GerAB"/>
</dbReference>
<sequence>MIKDKLTGTQASLQMFAAMVGVGVLSLPSGLVRSAGVDGWLVILLAGGYAVIAVSIMAYLGNRFPGKGIIQYAPLLLGPVLGRCVLLAFLLYFLMFVGTIVRMSADVTKLFLLDLTPVEVIVLGMLVTSTYLILQGVNAIARFNEFIQPLALFALLLVLTQTLRETDFGRLLPVLGEGIQPVLQSFPSVFFSLLGFEILLFLHPFMENPSRGLQSAILAIGMTVVLYALLTILSIALMGAAEVKLIEYPALAIIKSIEVPGSFIERLDSVMMMVWVPFAVTSIVMFHYCASLITAQLLGLQDHRVVSLLYVPIVFLIAVLPRNVLEVERWSQWTSWLGAGLVSLVPLSLIVAYKWRARRVSST</sequence>
<dbReference type="AlphaFoldDB" id="A0A3M8CQB4"/>
<evidence type="ECO:0000313" key="9">
    <source>
        <dbReference type="EMBL" id="RNB77966.1"/>
    </source>
</evidence>
<feature type="transmembrane region" description="Helical" evidence="8">
    <location>
        <begin position="72"/>
        <end position="95"/>
    </location>
</feature>
<feature type="transmembrane region" description="Helical" evidence="8">
    <location>
        <begin position="146"/>
        <end position="163"/>
    </location>
</feature>
<evidence type="ECO:0000313" key="10">
    <source>
        <dbReference type="Proteomes" id="UP000281915"/>
    </source>
</evidence>
<keyword evidence="7 8" id="KW-0472">Membrane</keyword>
<dbReference type="Gene3D" id="1.20.1740.10">
    <property type="entry name" value="Amino acid/polyamine transporter I"/>
    <property type="match status" value="1"/>
</dbReference>
<dbReference type="PANTHER" id="PTHR34975:SF2">
    <property type="entry name" value="SPORE GERMINATION PROTEIN A2"/>
    <property type="match status" value="1"/>
</dbReference>
<name>A0A3M8CQB4_9BACL</name>
<feature type="transmembrane region" description="Helical" evidence="8">
    <location>
        <begin position="183"/>
        <end position="205"/>
    </location>
</feature>
<dbReference type="RefSeq" id="WP_122913746.1">
    <property type="nucleotide sequence ID" value="NZ_RHHT01000027.1"/>
</dbReference>
<keyword evidence="5 8" id="KW-0812">Transmembrane</keyword>
<keyword evidence="3" id="KW-0813">Transport</keyword>
<organism evidence="9 10">
    <name type="scientific">Brevibacillus panacihumi</name>
    <dbReference type="NCBI Taxonomy" id="497735"/>
    <lineage>
        <taxon>Bacteria</taxon>
        <taxon>Bacillati</taxon>
        <taxon>Bacillota</taxon>
        <taxon>Bacilli</taxon>
        <taxon>Bacillales</taxon>
        <taxon>Paenibacillaceae</taxon>
        <taxon>Brevibacillus</taxon>
    </lineage>
</organism>
<keyword evidence="4" id="KW-0309">Germination</keyword>
<dbReference type="PANTHER" id="PTHR34975">
    <property type="entry name" value="SPORE GERMINATION PROTEIN A2"/>
    <property type="match status" value="1"/>
</dbReference>
<feature type="transmembrane region" description="Helical" evidence="8">
    <location>
        <begin position="39"/>
        <end position="60"/>
    </location>
</feature>
<evidence type="ECO:0000256" key="3">
    <source>
        <dbReference type="ARBA" id="ARBA00022448"/>
    </source>
</evidence>
<comment type="subcellular location">
    <subcellularLocation>
        <location evidence="1">Membrane</location>
        <topology evidence="1">Multi-pass membrane protein</topology>
    </subcellularLocation>
</comment>
<gene>
    <name evidence="9" type="ORF">EDM58_13230</name>
</gene>
<evidence type="ECO:0000256" key="8">
    <source>
        <dbReference type="SAM" id="Phobius"/>
    </source>
</evidence>
<protein>
    <submittedName>
        <fullName evidence="9">Uncharacterized protein</fullName>
    </submittedName>
</protein>
<accession>A0A3M8CQB4</accession>
<evidence type="ECO:0000256" key="2">
    <source>
        <dbReference type="ARBA" id="ARBA00007998"/>
    </source>
</evidence>
<evidence type="ECO:0000256" key="7">
    <source>
        <dbReference type="ARBA" id="ARBA00023136"/>
    </source>
</evidence>
<feature type="transmembrane region" description="Helical" evidence="8">
    <location>
        <begin position="217"/>
        <end position="241"/>
    </location>
</feature>
<dbReference type="GO" id="GO:0009847">
    <property type="term" value="P:spore germination"/>
    <property type="evidence" value="ECO:0007669"/>
    <property type="project" value="InterPro"/>
</dbReference>
<dbReference type="EMBL" id="RHHT01000027">
    <property type="protein sequence ID" value="RNB77966.1"/>
    <property type="molecule type" value="Genomic_DNA"/>
</dbReference>
<evidence type="ECO:0000256" key="1">
    <source>
        <dbReference type="ARBA" id="ARBA00004141"/>
    </source>
</evidence>
<feature type="transmembrane region" description="Helical" evidence="8">
    <location>
        <begin position="333"/>
        <end position="353"/>
    </location>
</feature>
<feature type="transmembrane region" description="Helical" evidence="8">
    <location>
        <begin position="12"/>
        <end position="33"/>
    </location>
</feature>